<accession>A0ABR9FMW0</accession>
<keyword evidence="3" id="KW-1185">Reference proteome</keyword>
<keyword evidence="1" id="KW-0812">Transmembrane</keyword>
<dbReference type="RefSeq" id="WP_192541922.1">
    <property type="nucleotide sequence ID" value="NZ_JBQDLW010000007.1"/>
</dbReference>
<feature type="transmembrane region" description="Helical" evidence="1">
    <location>
        <begin position="87"/>
        <end position="107"/>
    </location>
</feature>
<evidence type="ECO:0000313" key="3">
    <source>
        <dbReference type="Proteomes" id="UP000707245"/>
    </source>
</evidence>
<proteinExistence type="predicted"/>
<gene>
    <name evidence="2" type="ORF">EI167_11940</name>
</gene>
<organism evidence="2 3">
    <name type="scientific">Pseudoalteromonas prydzensis</name>
    <dbReference type="NCBI Taxonomy" id="182141"/>
    <lineage>
        <taxon>Bacteria</taxon>
        <taxon>Pseudomonadati</taxon>
        <taxon>Pseudomonadota</taxon>
        <taxon>Gammaproteobacteria</taxon>
        <taxon>Alteromonadales</taxon>
        <taxon>Pseudoalteromonadaceae</taxon>
        <taxon>Pseudoalteromonas</taxon>
    </lineage>
</organism>
<keyword evidence="1" id="KW-0472">Membrane</keyword>
<dbReference type="EMBL" id="RRZA01000033">
    <property type="protein sequence ID" value="MBE0458145.1"/>
    <property type="molecule type" value="Genomic_DNA"/>
</dbReference>
<dbReference type="Proteomes" id="UP000707245">
    <property type="component" value="Unassembled WGS sequence"/>
</dbReference>
<evidence type="ECO:0000313" key="2">
    <source>
        <dbReference type="EMBL" id="MBE0458145.1"/>
    </source>
</evidence>
<evidence type="ECO:0000256" key="1">
    <source>
        <dbReference type="SAM" id="Phobius"/>
    </source>
</evidence>
<keyword evidence="1" id="KW-1133">Transmembrane helix</keyword>
<name>A0ABR9FMW0_9GAMM</name>
<reference evidence="2 3" key="1">
    <citation type="submission" date="2020-07" db="EMBL/GenBank/DDBJ databases">
        <title>Halophilic bacteria isolated from french cheeses.</title>
        <authorList>
            <person name="Kothe C.I."/>
            <person name="Farah-Kraiem B."/>
            <person name="Renault P."/>
            <person name="Dridi B."/>
        </authorList>
    </citation>
    <scope>NUCLEOTIDE SEQUENCE [LARGE SCALE GENOMIC DNA]</scope>
    <source>
        <strain evidence="2 3">FME14</strain>
    </source>
</reference>
<sequence>MNWHQLGYLCRLYSATNNLSATQQSQLSEVSHLQIYGHAQRHSALAKKLADELINSSNQQQQTVLADCYSRLPKALAKSHFEYKKQLLYITAVFATFIAISFIYQLYVIPTFTEILSSHQLYFDNPFSWYNEYWYGFLLLLAILFVILCLTIFKLRDACYLSLSEPFCGVLGLLIPPKIKQEYAILMAILSFPAKLSQDNCTLPELIHLESCRLHGLNVNEEFGCLVKQKVLLLHSLTQKYISALIMLFTVVMVVAIYLFLKEAYQPIFMIGEIV</sequence>
<protein>
    <submittedName>
        <fullName evidence="2">Uncharacterized protein</fullName>
    </submittedName>
</protein>
<comment type="caution">
    <text evidence="2">The sequence shown here is derived from an EMBL/GenBank/DDBJ whole genome shotgun (WGS) entry which is preliminary data.</text>
</comment>
<feature type="transmembrane region" description="Helical" evidence="1">
    <location>
        <begin position="241"/>
        <end position="261"/>
    </location>
</feature>
<feature type="transmembrane region" description="Helical" evidence="1">
    <location>
        <begin position="133"/>
        <end position="153"/>
    </location>
</feature>